<comment type="subunit">
    <text evidence="10">F-type ATPases have 2 components, CF(1) - the catalytic core - and CF(0) - the membrane proton channel. CF(1) has five subunits: alpha(3), beta(3), gamma(1), delta(1), epsilon(1). CF(0) has three main subunits: a, b and c.</text>
</comment>
<evidence type="ECO:0000313" key="12">
    <source>
        <dbReference type="Proteomes" id="UP000293550"/>
    </source>
</evidence>
<comment type="subcellular location">
    <subcellularLocation>
        <location evidence="10">Cell membrane</location>
        <topology evidence="10">Peripheral membrane protein</topology>
    </subcellularLocation>
    <subcellularLocation>
        <location evidence="2">Membrane</location>
        <topology evidence="2">Peripheral membrane protein</topology>
    </subcellularLocation>
</comment>
<dbReference type="OrthoDB" id="9812769at2"/>
<keyword evidence="10" id="KW-1003">Cell membrane</keyword>
<evidence type="ECO:0000256" key="5">
    <source>
        <dbReference type="ARBA" id="ARBA00022781"/>
    </source>
</evidence>
<dbReference type="GO" id="GO:0042777">
    <property type="term" value="P:proton motive force-driven plasma membrane ATP synthesis"/>
    <property type="evidence" value="ECO:0007669"/>
    <property type="project" value="UniProtKB-UniRule"/>
</dbReference>
<keyword evidence="9 10" id="KW-0066">ATP synthesis</keyword>
<organism evidence="11 12">
    <name type="scientific">Candidatus Finniella inopinata</name>
    <dbReference type="NCBI Taxonomy" id="1696036"/>
    <lineage>
        <taxon>Bacteria</taxon>
        <taxon>Pseudomonadati</taxon>
        <taxon>Pseudomonadota</taxon>
        <taxon>Alphaproteobacteria</taxon>
        <taxon>Holosporales</taxon>
        <taxon>Candidatus Paracaedibacteraceae</taxon>
        <taxon>Candidatus Finniella</taxon>
    </lineage>
</organism>
<evidence type="ECO:0000256" key="9">
    <source>
        <dbReference type="ARBA" id="ARBA00023310"/>
    </source>
</evidence>
<dbReference type="PANTHER" id="PTHR11693">
    <property type="entry name" value="ATP SYNTHASE GAMMA CHAIN"/>
    <property type="match status" value="1"/>
</dbReference>
<dbReference type="NCBIfam" id="TIGR01146">
    <property type="entry name" value="ATPsyn_F1gamma"/>
    <property type="match status" value="1"/>
</dbReference>
<dbReference type="InterPro" id="IPR035968">
    <property type="entry name" value="ATP_synth_F1_ATPase_gsu"/>
</dbReference>
<dbReference type="EMBL" id="SCFB01000004">
    <property type="protein sequence ID" value="RZI46537.1"/>
    <property type="molecule type" value="Genomic_DNA"/>
</dbReference>
<dbReference type="Gene3D" id="3.40.1380.10">
    <property type="match status" value="1"/>
</dbReference>
<proteinExistence type="inferred from homology"/>
<evidence type="ECO:0000256" key="2">
    <source>
        <dbReference type="ARBA" id="ARBA00004170"/>
    </source>
</evidence>
<dbReference type="CDD" id="cd12151">
    <property type="entry name" value="F1-ATPase_gamma"/>
    <property type="match status" value="1"/>
</dbReference>
<dbReference type="AlphaFoldDB" id="A0A4V2DZX1"/>
<gene>
    <name evidence="10 11" type="primary">atpG</name>
    <name evidence="11" type="ORF">EQU50_02825</name>
</gene>
<evidence type="ECO:0000256" key="6">
    <source>
        <dbReference type="ARBA" id="ARBA00023065"/>
    </source>
</evidence>
<keyword evidence="7 10" id="KW-0472">Membrane</keyword>
<evidence type="ECO:0000256" key="4">
    <source>
        <dbReference type="ARBA" id="ARBA00022448"/>
    </source>
</evidence>
<dbReference type="RefSeq" id="WP_130153638.1">
    <property type="nucleotide sequence ID" value="NZ_SCFB01000004.1"/>
</dbReference>
<comment type="caution">
    <text evidence="11">The sequence shown here is derived from an EMBL/GenBank/DDBJ whole genome shotgun (WGS) entry which is preliminary data.</text>
</comment>
<evidence type="ECO:0000313" key="11">
    <source>
        <dbReference type="EMBL" id="RZI46537.1"/>
    </source>
</evidence>
<reference evidence="11 12" key="1">
    <citation type="submission" date="2018-10" db="EMBL/GenBank/DDBJ databases">
        <title>An updated phylogeny of the Alphaproteobacteria reveals that the parasitic Rickettsiales and Holosporales have independent origins.</title>
        <authorList>
            <person name="Munoz-Gomez S.A."/>
            <person name="Hess S."/>
            <person name="Burger G."/>
            <person name="Lang B.F."/>
            <person name="Susko E."/>
            <person name="Slamovits C.H."/>
            <person name="Roger A.J."/>
        </authorList>
    </citation>
    <scope>NUCLEOTIDE SEQUENCE [LARGE SCALE GENOMIC DNA]</scope>
    <source>
        <strain evidence="11">HOLO01</strain>
    </source>
</reference>
<accession>A0A4V2DZX1</accession>
<dbReference type="GO" id="GO:0046933">
    <property type="term" value="F:proton-transporting ATP synthase activity, rotational mechanism"/>
    <property type="evidence" value="ECO:0007669"/>
    <property type="project" value="UniProtKB-UniRule"/>
</dbReference>
<evidence type="ECO:0000256" key="10">
    <source>
        <dbReference type="HAMAP-Rule" id="MF_00815"/>
    </source>
</evidence>
<dbReference type="GO" id="GO:0005524">
    <property type="term" value="F:ATP binding"/>
    <property type="evidence" value="ECO:0007669"/>
    <property type="project" value="UniProtKB-UniRule"/>
</dbReference>
<protein>
    <recommendedName>
        <fullName evidence="10">ATP synthase gamma chain</fullName>
    </recommendedName>
    <alternativeName>
        <fullName evidence="10">ATP synthase F1 sector gamma subunit</fullName>
    </alternativeName>
    <alternativeName>
        <fullName evidence="10">F-ATPase gamma subunit</fullName>
    </alternativeName>
</protein>
<dbReference type="GO" id="GO:0045259">
    <property type="term" value="C:proton-transporting ATP synthase complex"/>
    <property type="evidence" value="ECO:0007669"/>
    <property type="project" value="UniProtKB-KW"/>
</dbReference>
<dbReference type="InterPro" id="IPR000131">
    <property type="entry name" value="ATP_synth_F1_gsu"/>
</dbReference>
<dbReference type="HAMAP" id="MF_00815">
    <property type="entry name" value="ATP_synth_gamma_bact"/>
    <property type="match status" value="1"/>
</dbReference>
<keyword evidence="6 10" id="KW-0406">Ion transport</keyword>
<dbReference type="GO" id="GO:0005886">
    <property type="term" value="C:plasma membrane"/>
    <property type="evidence" value="ECO:0007669"/>
    <property type="project" value="UniProtKB-SubCell"/>
</dbReference>
<dbReference type="Gene3D" id="1.10.287.80">
    <property type="entry name" value="ATP synthase, gamma subunit, helix hairpin domain"/>
    <property type="match status" value="1"/>
</dbReference>
<keyword evidence="4 10" id="KW-0813">Transport</keyword>
<dbReference type="SUPFAM" id="SSF52943">
    <property type="entry name" value="ATP synthase (F1-ATPase), gamma subunit"/>
    <property type="match status" value="1"/>
</dbReference>
<dbReference type="Proteomes" id="UP000293550">
    <property type="component" value="Unassembled WGS sequence"/>
</dbReference>
<comment type="function">
    <text evidence="1 10">Produces ATP from ADP in the presence of a proton gradient across the membrane. The gamma chain is believed to be important in regulating ATPase activity and the flow of protons through the CF(0) complex.</text>
</comment>
<comment type="similarity">
    <text evidence="3 10">Belongs to the ATPase gamma chain family.</text>
</comment>
<keyword evidence="8 10" id="KW-0139">CF(1)</keyword>
<evidence type="ECO:0000256" key="7">
    <source>
        <dbReference type="ARBA" id="ARBA00023136"/>
    </source>
</evidence>
<keyword evidence="5 10" id="KW-0375">Hydrogen ion transport</keyword>
<dbReference type="PANTHER" id="PTHR11693:SF22">
    <property type="entry name" value="ATP SYNTHASE SUBUNIT GAMMA, MITOCHONDRIAL"/>
    <property type="match status" value="1"/>
</dbReference>
<sequence length="284" mass="32075">MTTLKHLRERIKSIQSTQKITAAMKMVAASKLRRAQDASHIFQEYAEEIVDLLHQSMAQDLRLEDWSSDDIRLLKGGEGPPLFLVVSTERGLCGGYNTNLIKALRVHLNKAPDFRFAIIGRKGQNLADPMWKDKVLSLSLTEGVSFDTSVQLVQQLRAWLDQKLIGSIQCVHYSYKNVLTQQLRLTPLVPFLCESVPETPTDYLTEPTPNLLLPQLLKDHLNTQVHRILLESVACEQASRMTAMDSATRNARDILARLRSTYNKTRQSQITNQLIEIISAAQAV</sequence>
<dbReference type="PRINTS" id="PR00126">
    <property type="entry name" value="ATPASEGAMMA"/>
</dbReference>
<name>A0A4V2DZX1_9PROT</name>
<evidence type="ECO:0000256" key="8">
    <source>
        <dbReference type="ARBA" id="ARBA00023196"/>
    </source>
</evidence>
<keyword evidence="12" id="KW-1185">Reference proteome</keyword>
<evidence type="ECO:0000256" key="1">
    <source>
        <dbReference type="ARBA" id="ARBA00003456"/>
    </source>
</evidence>
<evidence type="ECO:0000256" key="3">
    <source>
        <dbReference type="ARBA" id="ARBA00007681"/>
    </source>
</evidence>
<dbReference type="Pfam" id="PF00231">
    <property type="entry name" value="ATP-synt"/>
    <property type="match status" value="1"/>
</dbReference>